<comment type="caution">
    <text evidence="1">The sequence shown here is derived from an EMBL/GenBank/DDBJ whole genome shotgun (WGS) entry which is preliminary data.</text>
</comment>
<name>A0A8K0C449_IGNLU</name>
<accession>A0A8K0C449</accession>
<evidence type="ECO:0000313" key="2">
    <source>
        <dbReference type="Proteomes" id="UP000801492"/>
    </source>
</evidence>
<keyword evidence="2" id="KW-1185">Reference proteome</keyword>
<dbReference type="EMBL" id="VTPC01091160">
    <property type="protein sequence ID" value="KAF2879459.1"/>
    <property type="molecule type" value="Genomic_DNA"/>
</dbReference>
<protein>
    <submittedName>
        <fullName evidence="1">Uncharacterized protein</fullName>
    </submittedName>
</protein>
<dbReference type="PANTHER" id="PTHR46704">
    <property type="entry name" value="CXC DOMAIN-CONTAINING PROTEIN-RELATED"/>
    <property type="match status" value="1"/>
</dbReference>
<dbReference type="AlphaFoldDB" id="A0A8K0C449"/>
<dbReference type="Proteomes" id="UP000801492">
    <property type="component" value="Unassembled WGS sequence"/>
</dbReference>
<dbReference type="OrthoDB" id="10069752at2759"/>
<evidence type="ECO:0000313" key="1">
    <source>
        <dbReference type="EMBL" id="KAF2879459.1"/>
    </source>
</evidence>
<sequence length="126" mass="14316">MEKVTKDISYYKSEILFLPFIDFLASSYDEINSVLHFANKKFILKLKRCFVTFDQPLYAKAREIVALSPDLSNITVRLGGFHMLMSFMSAIGHIINGSGLKEVWSLCYASNSVDQMLSGHHYARAI</sequence>
<proteinExistence type="predicted"/>
<dbReference type="PANTHER" id="PTHR46704:SF9">
    <property type="entry name" value="BHLH DOMAIN-CONTAINING PROTEIN"/>
    <property type="match status" value="1"/>
</dbReference>
<gene>
    <name evidence="1" type="ORF">ILUMI_26706</name>
</gene>
<reference evidence="1" key="1">
    <citation type="submission" date="2019-08" db="EMBL/GenBank/DDBJ databases">
        <title>The genome of the North American firefly Photinus pyralis.</title>
        <authorList>
            <consortium name="Photinus pyralis genome working group"/>
            <person name="Fallon T.R."/>
            <person name="Sander Lower S.E."/>
            <person name="Weng J.-K."/>
        </authorList>
    </citation>
    <scope>NUCLEOTIDE SEQUENCE</scope>
    <source>
        <strain evidence="1">TRF0915ILg1</strain>
        <tissue evidence="1">Whole body</tissue>
    </source>
</reference>
<organism evidence="1 2">
    <name type="scientific">Ignelater luminosus</name>
    <name type="common">Cucubano</name>
    <name type="synonym">Pyrophorus luminosus</name>
    <dbReference type="NCBI Taxonomy" id="2038154"/>
    <lineage>
        <taxon>Eukaryota</taxon>
        <taxon>Metazoa</taxon>
        <taxon>Ecdysozoa</taxon>
        <taxon>Arthropoda</taxon>
        <taxon>Hexapoda</taxon>
        <taxon>Insecta</taxon>
        <taxon>Pterygota</taxon>
        <taxon>Neoptera</taxon>
        <taxon>Endopterygota</taxon>
        <taxon>Coleoptera</taxon>
        <taxon>Polyphaga</taxon>
        <taxon>Elateriformia</taxon>
        <taxon>Elateroidea</taxon>
        <taxon>Elateridae</taxon>
        <taxon>Agrypninae</taxon>
        <taxon>Pyrophorini</taxon>
        <taxon>Ignelater</taxon>
    </lineage>
</organism>